<dbReference type="SUPFAM" id="SSF89009">
    <property type="entry name" value="GAT-like domain"/>
    <property type="match status" value="1"/>
</dbReference>
<dbReference type="InterPro" id="IPR008942">
    <property type="entry name" value="ENTH_VHS"/>
</dbReference>
<dbReference type="InterPro" id="IPR038425">
    <property type="entry name" value="GAT_sf"/>
</dbReference>
<dbReference type="AlphaFoldDB" id="A0A7I8L5I2"/>
<dbReference type="GO" id="GO:0043328">
    <property type="term" value="P:protein transport to vacuole involved in ubiquitin-dependent protein catabolic process via the multivesicular body sorting pathway"/>
    <property type="evidence" value="ECO:0007669"/>
    <property type="project" value="InterPro"/>
</dbReference>
<dbReference type="InterPro" id="IPR044836">
    <property type="entry name" value="TOL_plant"/>
</dbReference>
<evidence type="ECO:0000256" key="5">
    <source>
        <dbReference type="ARBA" id="ARBA00023136"/>
    </source>
</evidence>
<dbReference type="EMBL" id="LR746274">
    <property type="protein sequence ID" value="CAA7404525.1"/>
    <property type="molecule type" value="Genomic_DNA"/>
</dbReference>
<dbReference type="Proteomes" id="UP000663760">
    <property type="component" value="Chromosome 11"/>
</dbReference>
<reference evidence="9" key="1">
    <citation type="submission" date="2020-02" db="EMBL/GenBank/DDBJ databases">
        <authorList>
            <person name="Scholz U."/>
            <person name="Mascher M."/>
            <person name="Fiebig A."/>
        </authorList>
    </citation>
    <scope>NUCLEOTIDE SEQUENCE</scope>
</reference>
<dbReference type="InterPro" id="IPR004152">
    <property type="entry name" value="GAT_dom"/>
</dbReference>
<evidence type="ECO:0000259" key="8">
    <source>
        <dbReference type="PROSITE" id="PS50909"/>
    </source>
</evidence>
<dbReference type="PROSITE" id="PS50909">
    <property type="entry name" value="GAT"/>
    <property type="match status" value="1"/>
</dbReference>
<dbReference type="PIRSF" id="PIRSF036948">
    <property type="entry name" value="TOM1"/>
    <property type="match status" value="1"/>
</dbReference>
<dbReference type="OrthoDB" id="2018246at2759"/>
<dbReference type="CDD" id="cd03561">
    <property type="entry name" value="VHS"/>
    <property type="match status" value="1"/>
</dbReference>
<dbReference type="PROSITE" id="PS50179">
    <property type="entry name" value="VHS"/>
    <property type="match status" value="1"/>
</dbReference>
<dbReference type="GO" id="GO:0035091">
    <property type="term" value="F:phosphatidylinositol binding"/>
    <property type="evidence" value="ECO:0007669"/>
    <property type="project" value="InterPro"/>
</dbReference>
<dbReference type="FunFam" id="1.25.40.90:FF:000028">
    <property type="entry name" value="TOM1-like protein 2"/>
    <property type="match status" value="1"/>
</dbReference>
<dbReference type="Gene3D" id="1.20.58.160">
    <property type="match status" value="1"/>
</dbReference>
<comment type="subcellular location">
    <subcellularLocation>
        <location evidence="1">Membrane</location>
        <topology evidence="1">Peripheral membrane protein</topology>
    </subcellularLocation>
</comment>
<keyword evidence="10" id="KW-1185">Reference proteome</keyword>
<dbReference type="GO" id="GO:0005737">
    <property type="term" value="C:cytoplasm"/>
    <property type="evidence" value="ECO:0007669"/>
    <property type="project" value="UniProtKB-ARBA"/>
</dbReference>
<comment type="similarity">
    <text evidence="2">Belongs to the TOM1 family.</text>
</comment>
<evidence type="ECO:0000256" key="2">
    <source>
        <dbReference type="ARBA" id="ARBA00007708"/>
    </source>
</evidence>
<dbReference type="PANTHER" id="PTHR45898">
    <property type="entry name" value="TOM1-LIKE PROTEIN"/>
    <property type="match status" value="1"/>
</dbReference>
<dbReference type="GO" id="GO:0043130">
    <property type="term" value="F:ubiquitin binding"/>
    <property type="evidence" value="ECO:0007669"/>
    <property type="project" value="InterPro"/>
</dbReference>
<feature type="region of interest" description="Disordered" evidence="6">
    <location>
        <begin position="269"/>
        <end position="468"/>
    </location>
</feature>
<gene>
    <name evidence="9" type="ORF">SI8410_11015203</name>
</gene>
<evidence type="ECO:0000259" key="7">
    <source>
        <dbReference type="PROSITE" id="PS50179"/>
    </source>
</evidence>
<proteinExistence type="inferred from homology"/>
<dbReference type="SMART" id="SM00288">
    <property type="entry name" value="VHS"/>
    <property type="match status" value="1"/>
</dbReference>
<dbReference type="InterPro" id="IPR014645">
    <property type="entry name" value="TOM1"/>
</dbReference>
<evidence type="ECO:0000313" key="9">
    <source>
        <dbReference type="EMBL" id="CAA7404525.1"/>
    </source>
</evidence>
<feature type="compositionally biased region" description="Low complexity" evidence="6">
    <location>
        <begin position="364"/>
        <end position="375"/>
    </location>
</feature>
<evidence type="ECO:0000256" key="3">
    <source>
        <dbReference type="ARBA" id="ARBA00022448"/>
    </source>
</evidence>
<feature type="domain" description="VHS" evidence="7">
    <location>
        <begin position="11"/>
        <end position="140"/>
    </location>
</feature>
<dbReference type="Pfam" id="PF00790">
    <property type="entry name" value="VHS"/>
    <property type="match status" value="1"/>
</dbReference>
<dbReference type="Gene3D" id="1.25.40.90">
    <property type="match status" value="1"/>
</dbReference>
<keyword evidence="4" id="KW-0653">Protein transport</keyword>
<accession>A0A7I8L5I2</accession>
<protein>
    <submittedName>
        <fullName evidence="9">Uncharacterized protein</fullName>
    </submittedName>
</protein>
<dbReference type="Pfam" id="PF03127">
    <property type="entry name" value="GAT"/>
    <property type="match status" value="1"/>
</dbReference>
<feature type="compositionally biased region" description="Polar residues" evidence="6">
    <location>
        <begin position="419"/>
        <end position="445"/>
    </location>
</feature>
<organism evidence="9 10">
    <name type="scientific">Spirodela intermedia</name>
    <name type="common">Intermediate duckweed</name>
    <dbReference type="NCBI Taxonomy" id="51605"/>
    <lineage>
        <taxon>Eukaryota</taxon>
        <taxon>Viridiplantae</taxon>
        <taxon>Streptophyta</taxon>
        <taxon>Embryophyta</taxon>
        <taxon>Tracheophyta</taxon>
        <taxon>Spermatophyta</taxon>
        <taxon>Magnoliopsida</taxon>
        <taxon>Liliopsida</taxon>
        <taxon>Araceae</taxon>
        <taxon>Lemnoideae</taxon>
        <taxon>Spirodela</taxon>
    </lineage>
</organism>
<feature type="domain" description="GAT" evidence="8">
    <location>
        <begin position="178"/>
        <end position="266"/>
    </location>
</feature>
<dbReference type="PANTHER" id="PTHR45898:SF14">
    <property type="entry name" value="TOM1-LIKE PROTEIN 4"/>
    <property type="match status" value="1"/>
</dbReference>
<dbReference type="InterPro" id="IPR002014">
    <property type="entry name" value="VHS_dom"/>
</dbReference>
<dbReference type="CDD" id="cd14231">
    <property type="entry name" value="GAT_GGA-like_plant"/>
    <property type="match status" value="1"/>
</dbReference>
<keyword evidence="5" id="KW-0472">Membrane</keyword>
<dbReference type="SUPFAM" id="SSF48464">
    <property type="entry name" value="ENTH/VHS domain"/>
    <property type="match status" value="1"/>
</dbReference>
<evidence type="ECO:0000313" key="10">
    <source>
        <dbReference type="Proteomes" id="UP000663760"/>
    </source>
</evidence>
<dbReference type="GO" id="GO:0016020">
    <property type="term" value="C:membrane"/>
    <property type="evidence" value="ECO:0007669"/>
    <property type="project" value="UniProtKB-SubCell"/>
</dbReference>
<evidence type="ECO:0000256" key="6">
    <source>
        <dbReference type="SAM" id="MobiDB-lite"/>
    </source>
</evidence>
<evidence type="ECO:0000256" key="4">
    <source>
        <dbReference type="ARBA" id="ARBA00022927"/>
    </source>
</evidence>
<evidence type="ECO:0000256" key="1">
    <source>
        <dbReference type="ARBA" id="ARBA00004170"/>
    </source>
</evidence>
<name>A0A7I8L5I2_SPIIN</name>
<feature type="compositionally biased region" description="Acidic residues" evidence="6">
    <location>
        <begin position="286"/>
        <end position="295"/>
    </location>
</feature>
<keyword evidence="3" id="KW-0813">Transport</keyword>
<sequence length="495" mass="54394">MASGVACADRATSELLIGPDWAINMELCDIINMDPGQAKDVIKILKKRLGSKNSKIQILTLFVLETLSKNCGDSVHLQIVERDILHEMVKIVKKKSDLHVREKILSLIDAWQEAFGGSGGKYPQYYAAYQELRTAGVEFPPREEISVPLFTPPQTHPIVQPRVSPYEDVAIEASLQSDVAALSLADIQNAHGITDVLMEMLNALEPNNSEGLKQEVIVDLVEQCRSFQNRVMSLVNNTGDEQLLFSGLALNDNLQRVLQRYDDLLKGKQPAGSTELATAPLVRVDAEDDESEDDFSQLAHRSSRENATGRPVTKNEPAAYHSPLLPPPPPSMRPVNMEGSTVDYLSGDNYRAEKSTSANVNTQPPTASESTPPAAFYSLPRYDKPAQTESSTEHLPSAPWEVNPTSPLPPPPSKHDQRQQFFKHNQSGNPASSQDGLIEHTQNISLHEAKSAPLRSESTPPARLAKPEDALFKDLVDFAKAKTPSASKPGSKRTY</sequence>